<reference evidence="1 2" key="1">
    <citation type="submission" date="2024-04" db="EMBL/GenBank/DDBJ databases">
        <authorList>
            <person name="Waldvogel A.-M."/>
            <person name="Schoenle A."/>
        </authorList>
    </citation>
    <scope>NUCLEOTIDE SEQUENCE [LARGE SCALE GENOMIC DNA]</scope>
</reference>
<organism evidence="1 2">
    <name type="scientific">Knipowitschia caucasica</name>
    <name type="common">Caucasian dwarf goby</name>
    <name type="synonym">Pomatoschistus caucasicus</name>
    <dbReference type="NCBI Taxonomy" id="637954"/>
    <lineage>
        <taxon>Eukaryota</taxon>
        <taxon>Metazoa</taxon>
        <taxon>Chordata</taxon>
        <taxon>Craniata</taxon>
        <taxon>Vertebrata</taxon>
        <taxon>Euteleostomi</taxon>
        <taxon>Actinopterygii</taxon>
        <taxon>Neopterygii</taxon>
        <taxon>Teleostei</taxon>
        <taxon>Neoteleostei</taxon>
        <taxon>Acanthomorphata</taxon>
        <taxon>Gobiaria</taxon>
        <taxon>Gobiiformes</taxon>
        <taxon>Gobioidei</taxon>
        <taxon>Gobiidae</taxon>
        <taxon>Gobiinae</taxon>
        <taxon>Knipowitschia</taxon>
    </lineage>
</organism>
<gene>
    <name evidence="1" type="ORF">KC01_LOCUS3059</name>
</gene>
<keyword evidence="2" id="KW-1185">Reference proteome</keyword>
<dbReference type="AlphaFoldDB" id="A0AAV2J4T2"/>
<evidence type="ECO:0000313" key="2">
    <source>
        <dbReference type="Proteomes" id="UP001497482"/>
    </source>
</evidence>
<accession>A0AAV2J4T2</accession>
<evidence type="ECO:0000313" key="1">
    <source>
        <dbReference type="EMBL" id="CAL1570840.1"/>
    </source>
</evidence>
<protein>
    <submittedName>
        <fullName evidence="1">Uncharacterized protein</fullName>
    </submittedName>
</protein>
<sequence>MDSLSDTHGRSFVEVIVEKYSPENFPYRRGPGVGVVIITTPQGSPMKDRLNLPRVLVLEGSGISRAGDQTEIAAFCAHISKIVSNIPNLDFLNLSSNPLATVPLEAPCVEAFAGVRCLVLDNTQVSWDTVLQLTQELPE</sequence>
<dbReference type="Proteomes" id="UP001497482">
    <property type="component" value="Chromosome 10"/>
</dbReference>
<proteinExistence type="predicted"/>
<name>A0AAV2J4T2_KNICA</name>
<dbReference type="EMBL" id="OZ035832">
    <property type="protein sequence ID" value="CAL1570840.1"/>
    <property type="molecule type" value="Genomic_DNA"/>
</dbReference>